<dbReference type="PANTHER" id="PTHR12792">
    <property type="entry name" value="EXTRA SPINDLE POLES 1-RELATED"/>
    <property type="match status" value="1"/>
</dbReference>
<dbReference type="GO" id="GO:0051307">
    <property type="term" value="P:meiotic chromosome separation"/>
    <property type="evidence" value="ECO:0007669"/>
    <property type="project" value="TreeGrafter"/>
</dbReference>
<dbReference type="EMBL" id="JAMZMK010008835">
    <property type="protein sequence ID" value="KAI7738298.1"/>
    <property type="molecule type" value="Genomic_DNA"/>
</dbReference>
<protein>
    <submittedName>
        <fullName evidence="1">Uncharacterized protein</fullName>
    </submittedName>
</protein>
<dbReference type="PANTHER" id="PTHR12792:SF0">
    <property type="entry name" value="SEPARIN"/>
    <property type="match status" value="1"/>
</dbReference>
<dbReference type="InterPro" id="IPR005314">
    <property type="entry name" value="Peptidase_C50"/>
</dbReference>
<dbReference type="GO" id="GO:0006508">
    <property type="term" value="P:proteolysis"/>
    <property type="evidence" value="ECO:0007669"/>
    <property type="project" value="InterPro"/>
</dbReference>
<dbReference type="Pfam" id="PF03568">
    <property type="entry name" value="Separin_C"/>
    <property type="match status" value="1"/>
</dbReference>
<evidence type="ECO:0000313" key="2">
    <source>
        <dbReference type="Proteomes" id="UP001206925"/>
    </source>
</evidence>
<dbReference type="Proteomes" id="UP001206925">
    <property type="component" value="Unassembled WGS sequence"/>
</dbReference>
<comment type="caution">
    <text evidence="1">The sequence shown here is derived from an EMBL/GenBank/DDBJ whole genome shotgun (WGS) entry which is preliminary data.</text>
</comment>
<feature type="non-terminal residue" evidence="1">
    <location>
        <position position="1"/>
    </location>
</feature>
<dbReference type="GO" id="GO:0004197">
    <property type="term" value="F:cysteine-type endopeptidase activity"/>
    <property type="evidence" value="ECO:0007669"/>
    <property type="project" value="InterPro"/>
</dbReference>
<dbReference type="GO" id="GO:0005634">
    <property type="term" value="C:nucleus"/>
    <property type="evidence" value="ECO:0007669"/>
    <property type="project" value="InterPro"/>
</dbReference>
<name>A0AAD5GFM4_AMBAR</name>
<gene>
    <name evidence="1" type="ORF">M8C21_012960</name>
</gene>
<organism evidence="1 2">
    <name type="scientific">Ambrosia artemisiifolia</name>
    <name type="common">Common ragweed</name>
    <dbReference type="NCBI Taxonomy" id="4212"/>
    <lineage>
        <taxon>Eukaryota</taxon>
        <taxon>Viridiplantae</taxon>
        <taxon>Streptophyta</taxon>
        <taxon>Embryophyta</taxon>
        <taxon>Tracheophyta</taxon>
        <taxon>Spermatophyta</taxon>
        <taxon>Magnoliopsida</taxon>
        <taxon>eudicotyledons</taxon>
        <taxon>Gunneridae</taxon>
        <taxon>Pentapetalae</taxon>
        <taxon>asterids</taxon>
        <taxon>campanulids</taxon>
        <taxon>Asterales</taxon>
        <taxon>Asteraceae</taxon>
        <taxon>Asteroideae</taxon>
        <taxon>Heliantheae alliance</taxon>
        <taxon>Heliantheae</taxon>
        <taxon>Ambrosia</taxon>
    </lineage>
</organism>
<dbReference type="GO" id="GO:0005737">
    <property type="term" value="C:cytoplasm"/>
    <property type="evidence" value="ECO:0007669"/>
    <property type="project" value="TreeGrafter"/>
</dbReference>
<evidence type="ECO:0000313" key="1">
    <source>
        <dbReference type="EMBL" id="KAI7738298.1"/>
    </source>
</evidence>
<keyword evidence="2" id="KW-1185">Reference proteome</keyword>
<sequence length="156" mass="17843">MAPESLLDLEKIVFNFFKGLPQATIICISILGDDYASWLKNLLPDEPAHSWIIFSRLNSDCAPIVIILPIVSALAGSQDYEDSSSDILFEKKSSDKLWHCPWGHAVVDEIAPLFRTILEESYLSSSGYTTLEDTKENRLIWWNQRRKLDQWLSDLL</sequence>
<reference evidence="1" key="1">
    <citation type="submission" date="2022-06" db="EMBL/GenBank/DDBJ databases">
        <title>Uncovering the hologenomic basis of an extraordinary plant invasion.</title>
        <authorList>
            <person name="Bieker V.C."/>
            <person name="Martin M.D."/>
            <person name="Gilbert T."/>
            <person name="Hodgins K."/>
            <person name="Battlay P."/>
            <person name="Petersen B."/>
            <person name="Wilson J."/>
        </authorList>
    </citation>
    <scope>NUCLEOTIDE SEQUENCE</scope>
    <source>
        <strain evidence="1">AA19_3_7</strain>
        <tissue evidence="1">Leaf</tissue>
    </source>
</reference>
<proteinExistence type="predicted"/>
<dbReference type="AlphaFoldDB" id="A0AAD5GFM4"/>
<accession>A0AAD5GFM4</accession>
<dbReference type="GO" id="GO:0072686">
    <property type="term" value="C:mitotic spindle"/>
    <property type="evidence" value="ECO:0007669"/>
    <property type="project" value="TreeGrafter"/>
</dbReference>